<evidence type="ECO:0000256" key="2">
    <source>
        <dbReference type="ARBA" id="ARBA00022448"/>
    </source>
</evidence>
<sequence>MTPAPGTTAPGTTSARRLGRRGSFWTAAAVLALCLWASAAPSVLYPDYSAAWGLSPVVITTIFGTYPVALLLVLLFFGGVSDTIGRRRAMLLGVALIVASAIVFALAPGVVWLYLGRILQGAGVGFALGAGSAALVENNTSSNPRIASSFTTASTAAGLTLALLVTGALAQHAPLPLSLSYVVLLGLSVVVAVSLFLMPNDAPGAGSDGAGAAGGARPRWRPQAIRVPRGIRRSFVAATLSVSAAYAVGAIVLSLGAQMAREFTGTTDLLLVGILLAVSSFMIGVTALLFQRMHAHVAVISGAVVGILGLVVMEASAAFGLLWLYLLWCVVGGVGYSLSFMGGVGLINRAAPAEHRGAILSALYLFSYLVQAIAAIAAGAFATALGLQASIDIVAPALAVLCLGAGAVAAIDLVSSRRAELARVALGVGSS</sequence>
<gene>
    <name evidence="9" type="ORF">CLV54_2343</name>
</gene>
<feature type="transmembrane region" description="Helical" evidence="7">
    <location>
        <begin position="24"/>
        <end position="45"/>
    </location>
</feature>
<feature type="transmembrane region" description="Helical" evidence="7">
    <location>
        <begin position="359"/>
        <end position="387"/>
    </location>
</feature>
<feature type="transmembrane region" description="Helical" evidence="7">
    <location>
        <begin position="393"/>
        <end position="414"/>
    </location>
</feature>
<dbReference type="PROSITE" id="PS50850">
    <property type="entry name" value="MFS"/>
    <property type="match status" value="1"/>
</dbReference>
<feature type="transmembrane region" description="Helical" evidence="7">
    <location>
        <begin position="89"/>
        <end position="112"/>
    </location>
</feature>
<evidence type="ECO:0000256" key="1">
    <source>
        <dbReference type="ARBA" id="ARBA00004651"/>
    </source>
</evidence>
<dbReference type="GO" id="GO:0005886">
    <property type="term" value="C:plasma membrane"/>
    <property type="evidence" value="ECO:0007669"/>
    <property type="project" value="UniProtKB-SubCell"/>
</dbReference>
<proteinExistence type="predicted"/>
<keyword evidence="6 7" id="KW-0472">Membrane</keyword>
<feature type="transmembrane region" description="Helical" evidence="7">
    <location>
        <begin position="57"/>
        <end position="77"/>
    </location>
</feature>
<feature type="transmembrane region" description="Helical" evidence="7">
    <location>
        <begin position="325"/>
        <end position="347"/>
    </location>
</feature>
<accession>A0A2M9BTW6</accession>
<comment type="subcellular location">
    <subcellularLocation>
        <location evidence="1">Cell membrane</location>
        <topology evidence="1">Multi-pass membrane protein</topology>
    </subcellularLocation>
</comment>
<feature type="domain" description="Major facilitator superfamily (MFS) profile" evidence="8">
    <location>
        <begin position="1"/>
        <end position="418"/>
    </location>
</feature>
<feature type="transmembrane region" description="Helical" evidence="7">
    <location>
        <begin position="269"/>
        <end position="290"/>
    </location>
</feature>
<name>A0A2M9BTW6_9MICO</name>
<dbReference type="EMBL" id="PGFB01000004">
    <property type="protein sequence ID" value="PJJ61398.1"/>
    <property type="molecule type" value="Genomic_DNA"/>
</dbReference>
<keyword evidence="5 7" id="KW-1133">Transmembrane helix</keyword>
<feature type="transmembrane region" description="Helical" evidence="7">
    <location>
        <begin position="297"/>
        <end position="319"/>
    </location>
</feature>
<comment type="caution">
    <text evidence="9">The sequence shown here is derived from an EMBL/GenBank/DDBJ whole genome shotgun (WGS) entry which is preliminary data.</text>
</comment>
<dbReference type="SUPFAM" id="SSF103473">
    <property type="entry name" value="MFS general substrate transporter"/>
    <property type="match status" value="1"/>
</dbReference>
<feature type="transmembrane region" description="Helical" evidence="7">
    <location>
        <begin position="235"/>
        <end position="257"/>
    </location>
</feature>
<feature type="transmembrane region" description="Helical" evidence="7">
    <location>
        <begin position="175"/>
        <end position="197"/>
    </location>
</feature>
<evidence type="ECO:0000256" key="3">
    <source>
        <dbReference type="ARBA" id="ARBA00022475"/>
    </source>
</evidence>
<evidence type="ECO:0000256" key="6">
    <source>
        <dbReference type="ARBA" id="ARBA00023136"/>
    </source>
</evidence>
<dbReference type="Gene3D" id="1.20.1250.20">
    <property type="entry name" value="MFS general substrate transporter like domains"/>
    <property type="match status" value="1"/>
</dbReference>
<dbReference type="GO" id="GO:0022857">
    <property type="term" value="F:transmembrane transporter activity"/>
    <property type="evidence" value="ECO:0007669"/>
    <property type="project" value="InterPro"/>
</dbReference>
<dbReference type="RefSeq" id="WP_100345154.1">
    <property type="nucleotide sequence ID" value="NZ_PGFB01000004.1"/>
</dbReference>
<dbReference type="Proteomes" id="UP000230161">
    <property type="component" value="Unassembled WGS sequence"/>
</dbReference>
<keyword evidence="3" id="KW-1003">Cell membrane</keyword>
<dbReference type="InterPro" id="IPR050171">
    <property type="entry name" value="MFS_Transporters"/>
</dbReference>
<dbReference type="AlphaFoldDB" id="A0A2M9BTW6"/>
<evidence type="ECO:0000256" key="5">
    <source>
        <dbReference type="ARBA" id="ARBA00022989"/>
    </source>
</evidence>
<dbReference type="InterPro" id="IPR020846">
    <property type="entry name" value="MFS_dom"/>
</dbReference>
<feature type="transmembrane region" description="Helical" evidence="7">
    <location>
        <begin position="118"/>
        <end position="136"/>
    </location>
</feature>
<evidence type="ECO:0000259" key="8">
    <source>
        <dbReference type="PROSITE" id="PS50850"/>
    </source>
</evidence>
<dbReference type="InterPro" id="IPR011701">
    <property type="entry name" value="MFS"/>
</dbReference>
<keyword evidence="4 7" id="KW-0812">Transmembrane</keyword>
<evidence type="ECO:0000313" key="10">
    <source>
        <dbReference type="Proteomes" id="UP000230161"/>
    </source>
</evidence>
<keyword evidence="10" id="KW-1185">Reference proteome</keyword>
<feature type="transmembrane region" description="Helical" evidence="7">
    <location>
        <begin position="148"/>
        <end position="169"/>
    </location>
</feature>
<evidence type="ECO:0000256" key="7">
    <source>
        <dbReference type="SAM" id="Phobius"/>
    </source>
</evidence>
<reference evidence="9 10" key="1">
    <citation type="submission" date="2017-11" db="EMBL/GenBank/DDBJ databases">
        <title>Genomic Encyclopedia of Archaeal and Bacterial Type Strains, Phase II (KMG-II): From Individual Species to Whole Genera.</title>
        <authorList>
            <person name="Goeker M."/>
        </authorList>
    </citation>
    <scope>NUCLEOTIDE SEQUENCE [LARGE SCALE GENOMIC DNA]</scope>
    <source>
        <strain evidence="9 10">DSM 25625</strain>
    </source>
</reference>
<organism evidence="9 10">
    <name type="scientific">Compostimonas suwonensis</name>
    <dbReference type="NCBI Taxonomy" id="1048394"/>
    <lineage>
        <taxon>Bacteria</taxon>
        <taxon>Bacillati</taxon>
        <taxon>Actinomycetota</taxon>
        <taxon>Actinomycetes</taxon>
        <taxon>Micrococcales</taxon>
        <taxon>Microbacteriaceae</taxon>
        <taxon>Compostimonas</taxon>
    </lineage>
</organism>
<dbReference type="InterPro" id="IPR036259">
    <property type="entry name" value="MFS_trans_sf"/>
</dbReference>
<evidence type="ECO:0000256" key="4">
    <source>
        <dbReference type="ARBA" id="ARBA00022692"/>
    </source>
</evidence>
<protein>
    <submittedName>
        <fullName evidence="9">MFS transporter</fullName>
    </submittedName>
</protein>
<dbReference type="Pfam" id="PF07690">
    <property type="entry name" value="MFS_1"/>
    <property type="match status" value="1"/>
</dbReference>
<dbReference type="PANTHER" id="PTHR23517">
    <property type="entry name" value="RESISTANCE PROTEIN MDTM, PUTATIVE-RELATED-RELATED"/>
    <property type="match status" value="1"/>
</dbReference>
<dbReference type="OrthoDB" id="3177957at2"/>
<keyword evidence="2" id="KW-0813">Transport</keyword>
<evidence type="ECO:0000313" key="9">
    <source>
        <dbReference type="EMBL" id="PJJ61398.1"/>
    </source>
</evidence>